<dbReference type="STRING" id="1742359.GCA_001439625_02558"/>
<keyword evidence="2" id="KW-1133">Transmembrane helix</keyword>
<name>A0A5B8Z952_CYTDA</name>
<keyword evidence="1" id="KW-0175">Coiled coil</keyword>
<feature type="transmembrane region" description="Helical" evidence="2">
    <location>
        <begin position="6"/>
        <end position="24"/>
    </location>
</feature>
<accession>A0A5B8Z952</accession>
<proteinExistence type="predicted"/>
<reference evidence="4" key="1">
    <citation type="submission" date="2019-08" db="EMBL/GenBank/DDBJ databases">
        <authorList>
            <person name="Zheng X."/>
        </authorList>
    </citation>
    <scope>NUCLEOTIDE SEQUENCE [LARGE SCALE GENOMIC DNA]</scope>
    <source>
        <strain evidence="4">FJAT-25496</strain>
    </source>
</reference>
<sequence length="279" mass="32486">MVAFILAIASLIILIPIMFLLPIGYSIKEKLGLIGIAFLFANVGLMANTQFQLFQSVLIIILLIILTTFILEKKFAKSLSSQSNIRLKEKKPNIQEHENLYMEKVDSKPQLELESITSANDLNATEQIENPLEEDHILKNVDDESEKQKDIQILEDNFKKFETELSHYEKKDDLLDMEEDISFLTNRAIKFDNHDSIDVKFEYDENEFATVNMSEIEKLIETNDIDFKENLELVQHRIDVEMEEIEEIELTRASNTEQKENRESISNDEIEIEELVFHK</sequence>
<feature type="transmembrane region" description="Helical" evidence="2">
    <location>
        <begin position="53"/>
        <end position="71"/>
    </location>
</feature>
<keyword evidence="2" id="KW-0812">Transmembrane</keyword>
<keyword evidence="2" id="KW-0472">Membrane</keyword>
<dbReference type="Proteomes" id="UP000321555">
    <property type="component" value="Chromosome"/>
</dbReference>
<organism evidence="3 4">
    <name type="scientific">Cytobacillus dafuensis</name>
    <name type="common">Bacillus dafuensis</name>
    <dbReference type="NCBI Taxonomy" id="1742359"/>
    <lineage>
        <taxon>Bacteria</taxon>
        <taxon>Bacillati</taxon>
        <taxon>Bacillota</taxon>
        <taxon>Bacilli</taxon>
        <taxon>Bacillales</taxon>
        <taxon>Bacillaceae</taxon>
        <taxon>Cytobacillus</taxon>
    </lineage>
</organism>
<dbReference type="AlphaFoldDB" id="A0A5B8Z952"/>
<feature type="transmembrane region" description="Helical" evidence="2">
    <location>
        <begin position="31"/>
        <end position="47"/>
    </location>
</feature>
<dbReference type="EMBL" id="CP042593">
    <property type="protein sequence ID" value="QED48803.1"/>
    <property type="molecule type" value="Genomic_DNA"/>
</dbReference>
<feature type="coiled-coil region" evidence="1">
    <location>
        <begin position="144"/>
        <end position="171"/>
    </location>
</feature>
<gene>
    <name evidence="3" type="ORF">FSZ17_16940</name>
</gene>
<evidence type="ECO:0000313" key="4">
    <source>
        <dbReference type="Proteomes" id="UP000321555"/>
    </source>
</evidence>
<evidence type="ECO:0000256" key="2">
    <source>
        <dbReference type="SAM" id="Phobius"/>
    </source>
</evidence>
<dbReference type="KEGG" id="bda:FSZ17_16940"/>
<protein>
    <submittedName>
        <fullName evidence="3">Uncharacterized protein</fullName>
    </submittedName>
</protein>
<dbReference type="RefSeq" id="WP_057771778.1">
    <property type="nucleotide sequence ID" value="NZ_CP042593.1"/>
</dbReference>
<keyword evidence="4" id="KW-1185">Reference proteome</keyword>
<evidence type="ECO:0000313" key="3">
    <source>
        <dbReference type="EMBL" id="QED48803.1"/>
    </source>
</evidence>
<evidence type="ECO:0000256" key="1">
    <source>
        <dbReference type="SAM" id="Coils"/>
    </source>
</evidence>